<gene>
    <name evidence="10" type="primary">LOC117640615</name>
    <name evidence="11" type="synonym">LOC117643893</name>
    <name evidence="12" type="synonym">LOC117648653</name>
</gene>
<comment type="cofactor">
    <cofactor evidence="1">
        <name>a divalent metal cation</name>
        <dbReference type="ChEBI" id="CHEBI:60240"/>
    </cofactor>
</comment>
<name>A0A6P8Y0X3_THRPL</name>
<keyword evidence="3 6" id="KW-0863">Zinc-finger</keyword>
<dbReference type="SMART" id="SM00692">
    <property type="entry name" value="DM3"/>
    <property type="match status" value="1"/>
</dbReference>
<dbReference type="KEGG" id="tpal:117643893"/>
<dbReference type="Gene3D" id="6.20.210.20">
    <property type="entry name" value="THAP domain"/>
    <property type="match status" value="1"/>
</dbReference>
<evidence type="ECO:0000256" key="6">
    <source>
        <dbReference type="PROSITE-ProRule" id="PRU00309"/>
    </source>
</evidence>
<evidence type="ECO:0000256" key="7">
    <source>
        <dbReference type="SAM" id="MobiDB-lite"/>
    </source>
</evidence>
<dbReference type="PANTHER" id="PTHR23080:SF141">
    <property type="entry name" value="TRANSPOSASE HELIX-TURN-HELIX DOMAIN-CONTAINING PROTEIN"/>
    <property type="match status" value="1"/>
</dbReference>
<evidence type="ECO:0000256" key="1">
    <source>
        <dbReference type="ARBA" id="ARBA00001968"/>
    </source>
</evidence>
<dbReference type="Pfam" id="PF05485">
    <property type="entry name" value="THAP"/>
    <property type="match status" value="1"/>
</dbReference>
<evidence type="ECO:0000259" key="8">
    <source>
        <dbReference type="PROSITE" id="PS50950"/>
    </source>
</evidence>
<dbReference type="InterPro" id="IPR027806">
    <property type="entry name" value="HARBI1_dom"/>
</dbReference>
<dbReference type="Pfam" id="PF13613">
    <property type="entry name" value="HTH_Tnp_4"/>
    <property type="match status" value="1"/>
</dbReference>
<keyword evidence="9" id="KW-1185">Reference proteome</keyword>
<reference evidence="10 11" key="1">
    <citation type="submission" date="2025-04" db="UniProtKB">
        <authorList>
            <consortium name="RefSeq"/>
        </authorList>
    </citation>
    <scope>IDENTIFICATION</scope>
    <source>
        <tissue evidence="10 11">Total insect</tissue>
    </source>
</reference>
<dbReference type="Proteomes" id="UP000515158">
    <property type="component" value="Unplaced"/>
</dbReference>
<dbReference type="PANTHER" id="PTHR23080">
    <property type="entry name" value="THAP DOMAIN PROTEIN"/>
    <property type="match status" value="1"/>
</dbReference>
<keyword evidence="2" id="KW-0479">Metal-binding</keyword>
<dbReference type="SMART" id="SM00980">
    <property type="entry name" value="THAP"/>
    <property type="match status" value="1"/>
</dbReference>
<evidence type="ECO:0000256" key="4">
    <source>
        <dbReference type="ARBA" id="ARBA00022833"/>
    </source>
</evidence>
<evidence type="ECO:0000256" key="2">
    <source>
        <dbReference type="ARBA" id="ARBA00022723"/>
    </source>
</evidence>
<feature type="region of interest" description="Disordered" evidence="7">
    <location>
        <begin position="76"/>
        <end position="124"/>
    </location>
</feature>
<evidence type="ECO:0000313" key="9">
    <source>
        <dbReference type="Proteomes" id="UP000515158"/>
    </source>
</evidence>
<keyword evidence="4" id="KW-0862">Zinc</keyword>
<dbReference type="OrthoDB" id="6598185at2759"/>
<dbReference type="SUPFAM" id="SSF57716">
    <property type="entry name" value="Glucocorticoid receptor-like (DNA-binding domain)"/>
    <property type="match status" value="1"/>
</dbReference>
<dbReference type="PROSITE" id="PS50950">
    <property type="entry name" value="ZF_THAP"/>
    <property type="match status" value="1"/>
</dbReference>
<dbReference type="GO" id="GO:0003677">
    <property type="term" value="F:DNA binding"/>
    <property type="evidence" value="ECO:0007669"/>
    <property type="project" value="UniProtKB-UniRule"/>
</dbReference>
<dbReference type="AlphaFoldDB" id="A0A6P8Y0X3"/>
<proteinExistence type="predicted"/>
<evidence type="ECO:0000256" key="5">
    <source>
        <dbReference type="ARBA" id="ARBA00023125"/>
    </source>
</evidence>
<dbReference type="Pfam" id="PF13359">
    <property type="entry name" value="DDE_Tnp_4"/>
    <property type="match status" value="1"/>
</dbReference>
<evidence type="ECO:0000313" key="12">
    <source>
        <dbReference type="RefSeq" id="XP_034247193.1"/>
    </source>
</evidence>
<dbReference type="KEGG" id="tpal:117640615"/>
<dbReference type="GO" id="GO:0008270">
    <property type="term" value="F:zinc ion binding"/>
    <property type="evidence" value="ECO:0007669"/>
    <property type="project" value="UniProtKB-KW"/>
</dbReference>
<dbReference type="InterPro" id="IPR038441">
    <property type="entry name" value="THAP_Znf_sf"/>
</dbReference>
<accession>A0A6P8Y0X3</accession>
<evidence type="ECO:0000313" key="10">
    <source>
        <dbReference type="RefSeq" id="XP_034233128.1"/>
    </source>
</evidence>
<protein>
    <submittedName>
        <fullName evidence="10">Uncharacterized protein LOC117640615</fullName>
    </submittedName>
    <submittedName>
        <fullName evidence="11">Uncharacterized protein LOC117643893</fullName>
    </submittedName>
    <submittedName>
        <fullName evidence="12">Uncharacterized protein LOC117648653</fullName>
    </submittedName>
</protein>
<organism evidence="10">
    <name type="scientific">Thrips palmi</name>
    <name type="common">Melon thrips</name>
    <dbReference type="NCBI Taxonomy" id="161013"/>
    <lineage>
        <taxon>Eukaryota</taxon>
        <taxon>Metazoa</taxon>
        <taxon>Ecdysozoa</taxon>
        <taxon>Arthropoda</taxon>
        <taxon>Hexapoda</taxon>
        <taxon>Insecta</taxon>
        <taxon>Pterygota</taxon>
        <taxon>Neoptera</taxon>
        <taxon>Paraneoptera</taxon>
        <taxon>Thysanoptera</taxon>
        <taxon>Terebrantia</taxon>
        <taxon>Thripoidea</taxon>
        <taxon>Thripidae</taxon>
        <taxon>Thrips</taxon>
    </lineage>
</organism>
<dbReference type="RefSeq" id="XP_034233128.1">
    <property type="nucleotide sequence ID" value="XM_034377237.1"/>
</dbReference>
<evidence type="ECO:0000313" key="11">
    <source>
        <dbReference type="RefSeq" id="XP_034238941.1"/>
    </source>
</evidence>
<feature type="domain" description="THAP-type" evidence="8">
    <location>
        <begin position="18"/>
        <end position="97"/>
    </location>
</feature>
<keyword evidence="5 6" id="KW-0238">DNA-binding</keyword>
<dbReference type="InterPro" id="IPR006612">
    <property type="entry name" value="THAP_Znf"/>
</dbReference>
<dbReference type="RefSeq" id="XP_034238941.1">
    <property type="nucleotide sequence ID" value="XM_034383050.1"/>
</dbReference>
<evidence type="ECO:0000256" key="3">
    <source>
        <dbReference type="ARBA" id="ARBA00022771"/>
    </source>
</evidence>
<dbReference type="KEGG" id="tpal:117648653"/>
<dbReference type="InterPro" id="IPR027805">
    <property type="entry name" value="Transposase_HTH_dom"/>
</dbReference>
<sequence>MDHQYANDESRGLKRKKGTTYCCVPQCSQYASEGISFHLFPREKNQRKKWESALRMGKPASDTMRVCSKHFSSKDFFPSSNSTQRKKLFPKAVPSQNLPQRTHDKGVTSDEAEKRSARAGRIAKRDAASLRCPVNTETDNDTNDTHTDDVEFDEEIPCLRSILDCAVQANLADTRSIRPCCEGVTLADILSDLDTGEKCTQVNFLPLWKDEDDSKSVPCITLPQLLCTKEKLFTFTGLHSPDMLECLAKCVADIAVDSRSNKKILSVRDRIILTMVKIKQNMDFTAIGVLFGINRQTCSNYFKNMSPLLARVLKVVIPWPDQSMIRCNLPLSFDKFRNTRIILDCCEVTIEKCKCLKCRVLTYSQYKKNHTVKFNMGVAPSGLIIETSSAFGGRASDKHIVADSEILNRLDYGDAVMVDKGYQIEKECLERNLTLYRPPFLTQKKQLSREEALSCAEIARARVHVERVFQRIREFDFLRGPVPWPLAPYFEDVLTVTMGLTNIGPPVINIDKFM</sequence>
<dbReference type="RefSeq" id="XP_034247193.1">
    <property type="nucleotide sequence ID" value="XM_034391302.1"/>
</dbReference>
<dbReference type="GeneID" id="117640615"/>
<feature type="compositionally biased region" description="Basic and acidic residues" evidence="7">
    <location>
        <begin position="101"/>
        <end position="116"/>
    </location>
</feature>